<sequence length="116" mass="12615">MAGEKVTTKAAHTSEVWVEVRKRGKGKDVKGDSANHEDGMRKEAVLGEHSDSKTSGIVRQRKESLPYIYCSPFAKPYHSANSPKPKPISPLEEENMGPAASSICPHSSSRGGYEFA</sequence>
<feature type="compositionally biased region" description="Basic and acidic residues" evidence="1">
    <location>
        <begin position="21"/>
        <end position="52"/>
    </location>
</feature>
<organism evidence="2">
    <name type="scientific">Picea glauca</name>
    <name type="common">White spruce</name>
    <name type="synonym">Pinus glauca</name>
    <dbReference type="NCBI Taxonomy" id="3330"/>
    <lineage>
        <taxon>Eukaryota</taxon>
        <taxon>Viridiplantae</taxon>
        <taxon>Streptophyta</taxon>
        <taxon>Embryophyta</taxon>
        <taxon>Tracheophyta</taxon>
        <taxon>Spermatophyta</taxon>
        <taxon>Pinopsida</taxon>
        <taxon>Pinidae</taxon>
        <taxon>Conifers I</taxon>
        <taxon>Pinales</taxon>
        <taxon>Pinaceae</taxon>
        <taxon>Picea</taxon>
    </lineage>
</organism>
<proteinExistence type="predicted"/>
<evidence type="ECO:0000256" key="1">
    <source>
        <dbReference type="SAM" id="MobiDB-lite"/>
    </source>
</evidence>
<dbReference type="EMBL" id="LKAM01000007">
    <property type="protein sequence ID" value="KUM47404.1"/>
    <property type="molecule type" value="Genomic_DNA"/>
</dbReference>
<keyword evidence="2" id="KW-0496">Mitochondrion</keyword>
<gene>
    <name evidence="2" type="ORF">ABT39_MTgene5589</name>
</gene>
<reference evidence="2" key="1">
    <citation type="journal article" date="2015" name="Genome Biol. Evol.">
        <title>Organellar Genomes of White Spruce (Picea glauca): Assembly and Annotation.</title>
        <authorList>
            <person name="Jackman S.D."/>
            <person name="Warren R.L."/>
            <person name="Gibb E.A."/>
            <person name="Vandervalk B.P."/>
            <person name="Mohamadi H."/>
            <person name="Chu J."/>
            <person name="Raymond A."/>
            <person name="Pleasance S."/>
            <person name="Coope R."/>
            <person name="Wildung M.R."/>
            <person name="Ritland C.E."/>
            <person name="Bousquet J."/>
            <person name="Jones S.J."/>
            <person name="Bohlmann J."/>
            <person name="Birol I."/>
        </authorList>
    </citation>
    <scope>NUCLEOTIDE SEQUENCE [LARGE SCALE GENOMIC DNA]</scope>
    <source>
        <tissue evidence="2">Flushing bud</tissue>
    </source>
</reference>
<evidence type="ECO:0000313" key="2">
    <source>
        <dbReference type="EMBL" id="KUM47404.1"/>
    </source>
</evidence>
<dbReference type="AlphaFoldDB" id="A0A101LXY9"/>
<feature type="region of interest" description="Disordered" evidence="1">
    <location>
        <begin position="21"/>
        <end position="58"/>
    </location>
</feature>
<name>A0A101LXY9_PICGL</name>
<comment type="caution">
    <text evidence="2">The sequence shown here is derived from an EMBL/GenBank/DDBJ whole genome shotgun (WGS) entry which is preliminary data.</text>
</comment>
<accession>A0A101LXY9</accession>
<protein>
    <submittedName>
        <fullName evidence="2">Uncharacterized protein</fullName>
    </submittedName>
</protein>
<geneLocation type="mitochondrion" evidence="2"/>
<feature type="region of interest" description="Disordered" evidence="1">
    <location>
        <begin position="75"/>
        <end position="116"/>
    </location>
</feature>